<name>A0ABW2SQY8_9ACTO</name>
<dbReference type="Gene3D" id="3.40.109.10">
    <property type="entry name" value="NADH Oxidase"/>
    <property type="match status" value="1"/>
</dbReference>
<feature type="domain" description="Nitroreductase" evidence="6">
    <location>
        <begin position="11"/>
        <end position="165"/>
    </location>
</feature>
<evidence type="ECO:0000259" key="6">
    <source>
        <dbReference type="Pfam" id="PF00881"/>
    </source>
</evidence>
<keyword evidence="4 5" id="KW-0560">Oxidoreductase</keyword>
<keyword evidence="5" id="KW-0521">NADP</keyword>
<accession>A0ABW2SQY8</accession>
<evidence type="ECO:0000256" key="5">
    <source>
        <dbReference type="PIRNR" id="PIRNR005426"/>
    </source>
</evidence>
<dbReference type="SUPFAM" id="SSF55469">
    <property type="entry name" value="FMN-dependent nitroreductase-like"/>
    <property type="match status" value="1"/>
</dbReference>
<evidence type="ECO:0000256" key="2">
    <source>
        <dbReference type="ARBA" id="ARBA00022630"/>
    </source>
</evidence>
<gene>
    <name evidence="7" type="ORF">ACFQWG_11950</name>
</gene>
<comment type="caution">
    <text evidence="7">The sequence shown here is derived from an EMBL/GenBank/DDBJ whole genome shotgun (WGS) entry which is preliminary data.</text>
</comment>
<dbReference type="PIRSF" id="PIRSF005426">
    <property type="entry name" value="Frp"/>
    <property type="match status" value="1"/>
</dbReference>
<protein>
    <submittedName>
        <fullName evidence="7">Nitroreductase family protein</fullName>
    </submittedName>
</protein>
<keyword evidence="2 5" id="KW-0285">Flavoprotein</keyword>
<dbReference type="InterPro" id="IPR000415">
    <property type="entry name" value="Nitroreductase-like"/>
</dbReference>
<dbReference type="PANTHER" id="PTHR43425">
    <property type="entry name" value="OXYGEN-INSENSITIVE NADPH NITROREDUCTASE"/>
    <property type="match status" value="1"/>
</dbReference>
<sequence>MSNETIAAQLARRTIRSFTDEPVGQEAVETLLTVARHAPTSSYYQQTTVIRVLDPGVREQVHLASGQPYVGGTRGELWVFVVDLHRNAVIRQQAGVDLEPLERTALFLEGVEDALIAAQSVVDAAQSLGLGTVYLGSIGGDPRRVIRALRLPRHTFPLVGLLIGHPAQDPQFKPRLPAALTTAVDAYPEVGDLTGALADYDAAVTEYYDLRNSNARIDSFTHQIATKPGTGEAEQAPTLEVLHEQGLALR</sequence>
<dbReference type="RefSeq" id="WP_380976330.1">
    <property type="nucleotide sequence ID" value="NZ_JBHTEF010000001.1"/>
</dbReference>
<evidence type="ECO:0000256" key="3">
    <source>
        <dbReference type="ARBA" id="ARBA00022643"/>
    </source>
</evidence>
<proteinExistence type="inferred from homology"/>
<dbReference type="PANTHER" id="PTHR43425:SF2">
    <property type="entry name" value="OXYGEN-INSENSITIVE NADPH NITROREDUCTASE"/>
    <property type="match status" value="1"/>
</dbReference>
<dbReference type="InterPro" id="IPR016446">
    <property type="entry name" value="Flavin_OxRdtase_Frp"/>
</dbReference>
<reference evidence="8" key="1">
    <citation type="journal article" date="2019" name="Int. J. Syst. Evol. Microbiol.">
        <title>The Global Catalogue of Microorganisms (GCM) 10K type strain sequencing project: providing services to taxonomists for standard genome sequencing and annotation.</title>
        <authorList>
            <consortium name="The Broad Institute Genomics Platform"/>
            <consortium name="The Broad Institute Genome Sequencing Center for Infectious Disease"/>
            <person name="Wu L."/>
            <person name="Ma J."/>
        </authorList>
    </citation>
    <scope>NUCLEOTIDE SEQUENCE [LARGE SCALE GENOMIC DNA]</scope>
    <source>
        <strain evidence="8">CCUG 56698</strain>
    </source>
</reference>
<evidence type="ECO:0000313" key="8">
    <source>
        <dbReference type="Proteomes" id="UP001596527"/>
    </source>
</evidence>
<keyword evidence="3 5" id="KW-0288">FMN</keyword>
<keyword evidence="8" id="KW-1185">Reference proteome</keyword>
<dbReference type="Pfam" id="PF00881">
    <property type="entry name" value="Nitroreductase"/>
    <property type="match status" value="1"/>
</dbReference>
<evidence type="ECO:0000313" key="7">
    <source>
        <dbReference type="EMBL" id="MFC7581908.1"/>
    </source>
</evidence>
<dbReference type="Proteomes" id="UP001596527">
    <property type="component" value="Unassembled WGS sequence"/>
</dbReference>
<dbReference type="EMBL" id="JBHTEF010000001">
    <property type="protein sequence ID" value="MFC7581908.1"/>
    <property type="molecule type" value="Genomic_DNA"/>
</dbReference>
<organism evidence="7 8">
    <name type="scientific">Schaalia naturae</name>
    <dbReference type="NCBI Taxonomy" id="635203"/>
    <lineage>
        <taxon>Bacteria</taxon>
        <taxon>Bacillati</taxon>
        <taxon>Actinomycetota</taxon>
        <taxon>Actinomycetes</taxon>
        <taxon>Actinomycetales</taxon>
        <taxon>Actinomycetaceae</taxon>
        <taxon>Schaalia</taxon>
    </lineage>
</organism>
<evidence type="ECO:0000256" key="4">
    <source>
        <dbReference type="ARBA" id="ARBA00023002"/>
    </source>
</evidence>
<evidence type="ECO:0000256" key="1">
    <source>
        <dbReference type="ARBA" id="ARBA00008366"/>
    </source>
</evidence>
<dbReference type="InterPro" id="IPR029479">
    <property type="entry name" value="Nitroreductase"/>
</dbReference>
<comment type="similarity">
    <text evidence="1 5">Belongs to the flavin oxidoreductase frp family.</text>
</comment>